<dbReference type="GO" id="GO:0019288">
    <property type="term" value="P:isopentenyl diphosphate biosynthetic process, methylerythritol 4-phosphate pathway"/>
    <property type="evidence" value="ECO:0007669"/>
    <property type="project" value="UniProtKB-UniRule"/>
</dbReference>
<dbReference type="PANTHER" id="PTHR32125">
    <property type="entry name" value="2-C-METHYL-D-ERYTHRITOL 4-PHOSPHATE CYTIDYLYLTRANSFERASE, CHLOROPLASTIC"/>
    <property type="match status" value="1"/>
</dbReference>
<evidence type="ECO:0000256" key="5">
    <source>
        <dbReference type="ARBA" id="ARBA00022695"/>
    </source>
</evidence>
<dbReference type="SUPFAM" id="SSF53448">
    <property type="entry name" value="Nucleotide-diphospho-sugar transferases"/>
    <property type="match status" value="1"/>
</dbReference>
<feature type="site" description="Positions MEP for the nucleophilic attack" evidence="7">
    <location>
        <position position="154"/>
    </location>
</feature>
<protein>
    <recommendedName>
        <fullName evidence="7">2-C-methyl-D-erythritol 4-phosphate cytidylyltransferase</fullName>
        <ecNumber evidence="7">2.7.7.60</ecNumber>
    </recommendedName>
    <alternativeName>
        <fullName evidence="7">4-diphosphocytidyl-2C-methyl-D-erythritol synthase</fullName>
    </alternativeName>
    <alternativeName>
        <fullName evidence="7">MEP cytidylyltransferase</fullName>
        <shortName evidence="7">MCT</shortName>
    </alternativeName>
</protein>
<dbReference type="FunFam" id="3.90.550.10:FF:000003">
    <property type="entry name" value="2-C-methyl-D-erythritol 4-phosphate cytidylyltransferase"/>
    <property type="match status" value="1"/>
</dbReference>
<evidence type="ECO:0000256" key="1">
    <source>
        <dbReference type="ARBA" id="ARBA00001282"/>
    </source>
</evidence>
<dbReference type="InterPro" id="IPR018294">
    <property type="entry name" value="ISPD_synthase_CS"/>
</dbReference>
<dbReference type="InterPro" id="IPR029044">
    <property type="entry name" value="Nucleotide-diphossugar_trans"/>
</dbReference>
<dbReference type="PROSITE" id="PS01295">
    <property type="entry name" value="ISPD"/>
    <property type="match status" value="1"/>
</dbReference>
<keyword evidence="5 7" id="KW-0548">Nucleotidyltransferase</keyword>
<dbReference type="EC" id="2.7.7.60" evidence="7"/>
<keyword evidence="9" id="KW-1185">Reference proteome</keyword>
<sequence length="232" mass="25673">MQTEKITAIVLAGGSGKRMGGTVKKQYMLLAGYPVLYYSLAAFQKSSVDTIILVTNEKEYCQKEIVQAYHFDKVTKIVSGGAERYNSVYAGLLAAEGSSYVLIHDGARPFVSQEMIDHSIETVKKYRACAVGMPVKDTIKIVDKSGFTVTTPKRETVWQVQTPQTFSYPLILAAYEKVLAKQVEGITDDTMVAEYQSDVRVKLIEGSYDNMKITTPEDITVAEALLKTSQNI</sequence>
<dbReference type="EMBL" id="JACOPH010000023">
    <property type="protein sequence ID" value="MBC5715531.1"/>
    <property type="molecule type" value="Genomic_DNA"/>
</dbReference>
<evidence type="ECO:0000313" key="9">
    <source>
        <dbReference type="Proteomes" id="UP000606720"/>
    </source>
</evidence>
<gene>
    <name evidence="7 8" type="primary">ispD</name>
    <name evidence="8" type="ORF">H8S17_15250</name>
</gene>
<dbReference type="Pfam" id="PF01128">
    <property type="entry name" value="IspD"/>
    <property type="match status" value="1"/>
</dbReference>
<comment type="catalytic activity">
    <reaction evidence="1 7">
        <text>2-C-methyl-D-erythritol 4-phosphate + CTP + H(+) = 4-CDP-2-C-methyl-D-erythritol + diphosphate</text>
        <dbReference type="Rhea" id="RHEA:13429"/>
        <dbReference type="ChEBI" id="CHEBI:15378"/>
        <dbReference type="ChEBI" id="CHEBI:33019"/>
        <dbReference type="ChEBI" id="CHEBI:37563"/>
        <dbReference type="ChEBI" id="CHEBI:57823"/>
        <dbReference type="ChEBI" id="CHEBI:58262"/>
        <dbReference type="EC" id="2.7.7.60"/>
    </reaction>
</comment>
<feature type="site" description="Positions MEP for the nucleophilic attack" evidence="7">
    <location>
        <position position="212"/>
    </location>
</feature>
<dbReference type="NCBIfam" id="TIGR00453">
    <property type="entry name" value="ispD"/>
    <property type="match status" value="1"/>
</dbReference>
<dbReference type="Proteomes" id="UP000606720">
    <property type="component" value="Unassembled WGS sequence"/>
</dbReference>
<comment type="similarity">
    <text evidence="3 7">Belongs to the IspD/TarI cytidylyltransferase family. IspD subfamily.</text>
</comment>
<evidence type="ECO:0000256" key="6">
    <source>
        <dbReference type="ARBA" id="ARBA00023229"/>
    </source>
</evidence>
<comment type="function">
    <text evidence="7">Catalyzes the formation of 4-diphosphocytidyl-2-C-methyl-D-erythritol from CTP and 2-C-methyl-D-erythritol 4-phosphate (MEP).</text>
</comment>
<accession>A0A923LTF1</accession>
<reference evidence="8" key="1">
    <citation type="submission" date="2020-08" db="EMBL/GenBank/DDBJ databases">
        <title>Genome public.</title>
        <authorList>
            <person name="Liu C."/>
            <person name="Sun Q."/>
        </authorList>
    </citation>
    <scope>NUCLEOTIDE SEQUENCE</scope>
    <source>
        <strain evidence="8">BX1005</strain>
    </source>
</reference>
<keyword evidence="4 7" id="KW-0808">Transferase</keyword>
<dbReference type="InterPro" id="IPR001228">
    <property type="entry name" value="IspD"/>
</dbReference>
<name>A0A923LTF1_9FIRM</name>
<comment type="pathway">
    <text evidence="2 7">Isoprenoid biosynthesis; isopentenyl diphosphate biosynthesis via DXP pathway; isopentenyl diphosphate from 1-deoxy-D-xylulose 5-phosphate: step 2/6.</text>
</comment>
<dbReference type="Gene3D" id="3.90.550.10">
    <property type="entry name" value="Spore Coat Polysaccharide Biosynthesis Protein SpsA, Chain A"/>
    <property type="match status" value="1"/>
</dbReference>
<evidence type="ECO:0000256" key="2">
    <source>
        <dbReference type="ARBA" id="ARBA00004787"/>
    </source>
</evidence>
<dbReference type="GO" id="GO:0050518">
    <property type="term" value="F:2-C-methyl-D-erythritol 4-phosphate cytidylyltransferase activity"/>
    <property type="evidence" value="ECO:0007669"/>
    <property type="project" value="UniProtKB-UniRule"/>
</dbReference>
<feature type="site" description="Transition state stabilizer" evidence="7">
    <location>
        <position position="18"/>
    </location>
</feature>
<dbReference type="AlphaFoldDB" id="A0A923LTF1"/>
<dbReference type="RefSeq" id="WP_186867826.1">
    <property type="nucleotide sequence ID" value="NZ_JACOPH010000023.1"/>
</dbReference>
<evidence type="ECO:0000256" key="7">
    <source>
        <dbReference type="HAMAP-Rule" id="MF_00108"/>
    </source>
</evidence>
<evidence type="ECO:0000256" key="3">
    <source>
        <dbReference type="ARBA" id="ARBA00009789"/>
    </source>
</evidence>
<dbReference type="CDD" id="cd02516">
    <property type="entry name" value="CDP-ME_synthetase"/>
    <property type="match status" value="1"/>
</dbReference>
<keyword evidence="6 7" id="KW-0414">Isoprene biosynthesis</keyword>
<dbReference type="HAMAP" id="MF_00108">
    <property type="entry name" value="IspD"/>
    <property type="match status" value="1"/>
</dbReference>
<dbReference type="PANTHER" id="PTHR32125:SF4">
    <property type="entry name" value="2-C-METHYL-D-ERYTHRITOL 4-PHOSPHATE CYTIDYLYLTRANSFERASE, CHLOROPLASTIC"/>
    <property type="match status" value="1"/>
</dbReference>
<organism evidence="8 9">
    <name type="scientific">Roseburia zhanii</name>
    <dbReference type="NCBI Taxonomy" id="2763064"/>
    <lineage>
        <taxon>Bacteria</taxon>
        <taxon>Bacillati</taxon>
        <taxon>Bacillota</taxon>
        <taxon>Clostridia</taxon>
        <taxon>Lachnospirales</taxon>
        <taxon>Lachnospiraceae</taxon>
        <taxon>Roseburia</taxon>
    </lineage>
</organism>
<comment type="caution">
    <text evidence="8">The sequence shown here is derived from an EMBL/GenBank/DDBJ whole genome shotgun (WGS) entry which is preliminary data.</text>
</comment>
<feature type="site" description="Transition state stabilizer" evidence="7">
    <location>
        <position position="25"/>
    </location>
</feature>
<proteinExistence type="inferred from homology"/>
<evidence type="ECO:0000256" key="4">
    <source>
        <dbReference type="ARBA" id="ARBA00022679"/>
    </source>
</evidence>
<dbReference type="InterPro" id="IPR050088">
    <property type="entry name" value="IspD/TarI_cytidylyltransf_bact"/>
</dbReference>
<dbReference type="InterPro" id="IPR034683">
    <property type="entry name" value="IspD/TarI"/>
</dbReference>
<evidence type="ECO:0000313" key="8">
    <source>
        <dbReference type="EMBL" id="MBC5715531.1"/>
    </source>
</evidence>